<feature type="domain" description="Peptidase S1" evidence="8">
    <location>
        <begin position="110"/>
        <end position="343"/>
    </location>
</feature>
<sequence>MWFLVLCLDLSLGETGETERGMRDGERALTSSYVLPFSPSTPASSPNPRPTPTQPSNPQSIPNLDLWLLILHPDMQIPPDTLASSQPRYLSCDSTWAPHPGALPPIQSRIIGGWECEKHSKPWQVAVYHQGHFQCGGVLVHPQWVLTAAHCMSDDYQIWLGRHNLSEDEDTAQFHQVSDSFLDPQFDLSLLKKKYLRPYDDISHDLMLLRLAQPARITDAVKILDLPTQEPKLGSTCYTSGWGLISTFTNRGSGTLQCVELRLQSNEKCARAYPEKMTDFVLCATHRDDSGSICLGDSGGALICDGVFQGITSWGYSECADFNDNFVFTKVMPHLKWIKETIEKNS</sequence>
<dbReference type="SMART" id="SM00020">
    <property type="entry name" value="Tryp_SPc"/>
    <property type="match status" value="1"/>
</dbReference>
<dbReference type="Proteomes" id="UP001652662">
    <property type="component" value="Chromosome 9"/>
</dbReference>
<accession>A0ABM4JI66</accession>
<evidence type="ECO:0000313" key="10">
    <source>
        <dbReference type="RefSeq" id="XP_070415631.1"/>
    </source>
</evidence>
<evidence type="ECO:0000256" key="7">
    <source>
        <dbReference type="SAM" id="SignalP"/>
    </source>
</evidence>
<keyword evidence="3 5" id="KW-0720">Serine protease</keyword>
<evidence type="ECO:0000313" key="9">
    <source>
        <dbReference type="Proteomes" id="UP001652662"/>
    </source>
</evidence>
<dbReference type="PRINTS" id="PR00722">
    <property type="entry name" value="CHYMOTRYPSIN"/>
</dbReference>
<evidence type="ECO:0000259" key="8">
    <source>
        <dbReference type="PROSITE" id="PS50240"/>
    </source>
</evidence>
<dbReference type="InterPro" id="IPR033116">
    <property type="entry name" value="TRYPSIN_SER"/>
</dbReference>
<dbReference type="InterPro" id="IPR001254">
    <property type="entry name" value="Trypsin_dom"/>
</dbReference>
<keyword evidence="4" id="KW-1015">Disulfide bond</keyword>
<dbReference type="PROSITE" id="PS00135">
    <property type="entry name" value="TRYPSIN_SER"/>
    <property type="match status" value="1"/>
</dbReference>
<dbReference type="PANTHER" id="PTHR24271:SF47">
    <property type="entry name" value="KALLIKREIN-1"/>
    <property type="match status" value="1"/>
</dbReference>
<dbReference type="InterPro" id="IPR009003">
    <property type="entry name" value="Peptidase_S1_PA"/>
</dbReference>
<dbReference type="PROSITE" id="PS50240">
    <property type="entry name" value="TRYPSIN_DOM"/>
    <property type="match status" value="1"/>
</dbReference>
<dbReference type="PANTHER" id="PTHR24271">
    <property type="entry name" value="KALLIKREIN-RELATED"/>
    <property type="match status" value="1"/>
</dbReference>
<dbReference type="InterPro" id="IPR001314">
    <property type="entry name" value="Peptidase_S1A"/>
</dbReference>
<evidence type="ECO:0000256" key="1">
    <source>
        <dbReference type="ARBA" id="ARBA00022670"/>
    </source>
</evidence>
<organism evidence="9 10">
    <name type="scientific">Equus przewalskii</name>
    <name type="common">Przewalski's horse</name>
    <name type="synonym">Equus caballus przewalskii</name>
    <dbReference type="NCBI Taxonomy" id="9798"/>
    <lineage>
        <taxon>Eukaryota</taxon>
        <taxon>Metazoa</taxon>
        <taxon>Chordata</taxon>
        <taxon>Craniata</taxon>
        <taxon>Vertebrata</taxon>
        <taxon>Euteleostomi</taxon>
        <taxon>Mammalia</taxon>
        <taxon>Eutheria</taxon>
        <taxon>Laurasiatheria</taxon>
        <taxon>Perissodactyla</taxon>
        <taxon>Equidae</taxon>
        <taxon>Equus</taxon>
    </lineage>
</organism>
<dbReference type="InterPro" id="IPR043504">
    <property type="entry name" value="Peptidase_S1_PA_chymotrypsin"/>
</dbReference>
<protein>
    <submittedName>
        <fullName evidence="10">Kallikrein-1E2</fullName>
    </submittedName>
</protein>
<dbReference type="Pfam" id="PF00089">
    <property type="entry name" value="Trypsin"/>
    <property type="match status" value="1"/>
</dbReference>
<dbReference type="InterPro" id="IPR018114">
    <property type="entry name" value="TRYPSIN_HIS"/>
</dbReference>
<evidence type="ECO:0000256" key="3">
    <source>
        <dbReference type="ARBA" id="ARBA00022825"/>
    </source>
</evidence>
<dbReference type="SUPFAM" id="SSF50494">
    <property type="entry name" value="Trypsin-like serine proteases"/>
    <property type="match status" value="1"/>
</dbReference>
<evidence type="ECO:0000256" key="5">
    <source>
        <dbReference type="RuleBase" id="RU363034"/>
    </source>
</evidence>
<dbReference type="RefSeq" id="XP_070415631.1">
    <property type="nucleotide sequence ID" value="XM_070559530.1"/>
</dbReference>
<keyword evidence="7" id="KW-0732">Signal</keyword>
<keyword evidence="1 5" id="KW-0645">Protease</keyword>
<reference evidence="10" key="1">
    <citation type="submission" date="2025-08" db="UniProtKB">
        <authorList>
            <consortium name="RefSeq"/>
        </authorList>
    </citation>
    <scope>IDENTIFICATION</scope>
    <source>
        <tissue evidence="10">Blood</tissue>
    </source>
</reference>
<feature type="compositionally biased region" description="Pro residues" evidence="6">
    <location>
        <begin position="45"/>
        <end position="55"/>
    </location>
</feature>
<dbReference type="GeneID" id="139073689"/>
<proteinExistence type="predicted"/>
<evidence type="ECO:0000256" key="6">
    <source>
        <dbReference type="SAM" id="MobiDB-lite"/>
    </source>
</evidence>
<gene>
    <name evidence="10" type="primary">LOC139073689</name>
</gene>
<feature type="region of interest" description="Disordered" evidence="6">
    <location>
        <begin position="37"/>
        <end position="58"/>
    </location>
</feature>
<evidence type="ECO:0000256" key="2">
    <source>
        <dbReference type="ARBA" id="ARBA00022801"/>
    </source>
</evidence>
<dbReference type="Gene3D" id="2.40.10.10">
    <property type="entry name" value="Trypsin-like serine proteases"/>
    <property type="match status" value="2"/>
</dbReference>
<dbReference type="PROSITE" id="PS00134">
    <property type="entry name" value="TRYPSIN_HIS"/>
    <property type="match status" value="1"/>
</dbReference>
<keyword evidence="9" id="KW-1185">Reference proteome</keyword>
<keyword evidence="2 5" id="KW-0378">Hydrolase</keyword>
<name>A0ABM4JI66_EQUPR</name>
<feature type="signal peptide" evidence="7">
    <location>
        <begin position="1"/>
        <end position="18"/>
    </location>
</feature>
<evidence type="ECO:0000256" key="4">
    <source>
        <dbReference type="ARBA" id="ARBA00023157"/>
    </source>
</evidence>
<dbReference type="CDD" id="cd00190">
    <property type="entry name" value="Tryp_SPc"/>
    <property type="match status" value="1"/>
</dbReference>
<feature type="chain" id="PRO_5046332993" evidence="7">
    <location>
        <begin position="19"/>
        <end position="346"/>
    </location>
</feature>